<dbReference type="SUPFAM" id="SSF161098">
    <property type="entry name" value="MetI-like"/>
    <property type="match status" value="1"/>
</dbReference>
<dbReference type="InterPro" id="IPR000515">
    <property type="entry name" value="MetI-like"/>
</dbReference>
<evidence type="ECO:0000256" key="4">
    <source>
        <dbReference type="ARBA" id="ARBA00022692"/>
    </source>
</evidence>
<organism evidence="10 11">
    <name type="scientific">Nocardioides nanhaiensis</name>
    <dbReference type="NCBI Taxonomy" id="1476871"/>
    <lineage>
        <taxon>Bacteria</taxon>
        <taxon>Bacillati</taxon>
        <taxon>Actinomycetota</taxon>
        <taxon>Actinomycetes</taxon>
        <taxon>Propionibacteriales</taxon>
        <taxon>Nocardioidaceae</taxon>
        <taxon>Nocardioides</taxon>
    </lineage>
</organism>
<evidence type="ECO:0000256" key="6">
    <source>
        <dbReference type="ARBA" id="ARBA00023136"/>
    </source>
</evidence>
<comment type="subcellular location">
    <subcellularLocation>
        <location evidence="1 7">Cell membrane</location>
        <topology evidence="1 7">Multi-pass membrane protein</topology>
    </subcellularLocation>
</comment>
<evidence type="ECO:0000256" key="8">
    <source>
        <dbReference type="SAM" id="MobiDB-lite"/>
    </source>
</evidence>
<feature type="transmembrane region" description="Helical" evidence="7">
    <location>
        <begin position="196"/>
        <end position="219"/>
    </location>
</feature>
<feature type="transmembrane region" description="Helical" evidence="7">
    <location>
        <begin position="248"/>
        <end position="266"/>
    </location>
</feature>
<accession>A0ABP8W8K3</accession>
<gene>
    <name evidence="10" type="ORF">GCM10023226_20550</name>
</gene>
<keyword evidence="3" id="KW-1003">Cell membrane</keyword>
<reference evidence="11" key="1">
    <citation type="journal article" date="2019" name="Int. J. Syst. Evol. Microbiol.">
        <title>The Global Catalogue of Microorganisms (GCM) 10K type strain sequencing project: providing services to taxonomists for standard genome sequencing and annotation.</title>
        <authorList>
            <consortium name="The Broad Institute Genomics Platform"/>
            <consortium name="The Broad Institute Genome Sequencing Center for Infectious Disease"/>
            <person name="Wu L."/>
            <person name="Ma J."/>
        </authorList>
    </citation>
    <scope>NUCLEOTIDE SEQUENCE [LARGE SCALE GENOMIC DNA]</scope>
    <source>
        <strain evidence="11">JCM 18127</strain>
    </source>
</reference>
<feature type="transmembrane region" description="Helical" evidence="7">
    <location>
        <begin position="136"/>
        <end position="160"/>
    </location>
</feature>
<comment type="caution">
    <text evidence="10">The sequence shown here is derived from an EMBL/GenBank/DDBJ whole genome shotgun (WGS) entry which is preliminary data.</text>
</comment>
<dbReference type="Gene3D" id="1.10.3720.10">
    <property type="entry name" value="MetI-like"/>
    <property type="match status" value="1"/>
</dbReference>
<dbReference type="PROSITE" id="PS50928">
    <property type="entry name" value="ABC_TM1"/>
    <property type="match status" value="1"/>
</dbReference>
<protein>
    <submittedName>
        <fullName evidence="10">ABC transporter permease</fullName>
    </submittedName>
</protein>
<evidence type="ECO:0000313" key="11">
    <source>
        <dbReference type="Proteomes" id="UP001500621"/>
    </source>
</evidence>
<evidence type="ECO:0000259" key="9">
    <source>
        <dbReference type="PROSITE" id="PS50928"/>
    </source>
</evidence>
<evidence type="ECO:0000256" key="7">
    <source>
        <dbReference type="RuleBase" id="RU363032"/>
    </source>
</evidence>
<evidence type="ECO:0000256" key="3">
    <source>
        <dbReference type="ARBA" id="ARBA00022475"/>
    </source>
</evidence>
<keyword evidence="6 7" id="KW-0472">Membrane</keyword>
<dbReference type="PANTHER" id="PTHR30151:SF0">
    <property type="entry name" value="ABC TRANSPORTER PERMEASE PROTEIN MJ0413-RELATED"/>
    <property type="match status" value="1"/>
</dbReference>
<feature type="region of interest" description="Disordered" evidence="8">
    <location>
        <begin position="1"/>
        <end position="27"/>
    </location>
</feature>
<dbReference type="RefSeq" id="WP_345265409.1">
    <property type="nucleotide sequence ID" value="NZ_BAABIM010000002.1"/>
</dbReference>
<dbReference type="Pfam" id="PF00528">
    <property type="entry name" value="BPD_transp_1"/>
    <property type="match status" value="1"/>
</dbReference>
<evidence type="ECO:0000313" key="10">
    <source>
        <dbReference type="EMBL" id="GAA4683280.1"/>
    </source>
</evidence>
<feature type="domain" description="ABC transmembrane type-1" evidence="9">
    <location>
        <begin position="86"/>
        <end position="266"/>
    </location>
</feature>
<keyword evidence="2 7" id="KW-0813">Transport</keyword>
<dbReference type="EMBL" id="BAABIM010000002">
    <property type="protein sequence ID" value="GAA4683280.1"/>
    <property type="molecule type" value="Genomic_DNA"/>
</dbReference>
<feature type="transmembrane region" description="Helical" evidence="7">
    <location>
        <begin position="32"/>
        <end position="52"/>
    </location>
</feature>
<sequence length="285" mass="29887">MPAPVGSMEVTPSAQPESTSAPVPTRPARHPVPGIVLGGLGLTGFVLVLELVPRVGVVDAAYLPPFSEMVQALAAQAGEAAFWEAFLATVRGWALGLSIAMVGGVVAGVVLGSSTFLREATATTVEFLRPIPSVALIPVVVLLFGSSMTSTLLLVVYASFWQVLVQVVYGVQDIDPVAAETARSYRLSTWRRIRTVVWPTVMPYAVTGFRLAAAVALILEITGELIIGSPGLGRIIALAQSAGAVETMYALVLVTGLIGVAVNLLARTVERRALHWHPSVRGATS</sequence>
<evidence type="ECO:0000256" key="1">
    <source>
        <dbReference type="ARBA" id="ARBA00004651"/>
    </source>
</evidence>
<dbReference type="InterPro" id="IPR035906">
    <property type="entry name" value="MetI-like_sf"/>
</dbReference>
<keyword evidence="5 7" id="KW-1133">Transmembrane helix</keyword>
<proteinExistence type="inferred from homology"/>
<name>A0ABP8W8K3_9ACTN</name>
<evidence type="ECO:0000256" key="5">
    <source>
        <dbReference type="ARBA" id="ARBA00022989"/>
    </source>
</evidence>
<dbReference type="Proteomes" id="UP001500621">
    <property type="component" value="Unassembled WGS sequence"/>
</dbReference>
<evidence type="ECO:0000256" key="2">
    <source>
        <dbReference type="ARBA" id="ARBA00022448"/>
    </source>
</evidence>
<dbReference type="PANTHER" id="PTHR30151">
    <property type="entry name" value="ALKANE SULFONATE ABC TRANSPORTER-RELATED, MEMBRANE SUBUNIT"/>
    <property type="match status" value="1"/>
</dbReference>
<dbReference type="CDD" id="cd06261">
    <property type="entry name" value="TM_PBP2"/>
    <property type="match status" value="1"/>
</dbReference>
<feature type="compositionally biased region" description="Polar residues" evidence="8">
    <location>
        <begin position="10"/>
        <end position="22"/>
    </location>
</feature>
<keyword evidence="11" id="KW-1185">Reference proteome</keyword>
<keyword evidence="4 7" id="KW-0812">Transmembrane</keyword>
<feature type="transmembrane region" description="Helical" evidence="7">
    <location>
        <begin position="93"/>
        <end position="116"/>
    </location>
</feature>
<comment type="similarity">
    <text evidence="7">Belongs to the binding-protein-dependent transport system permease family.</text>
</comment>